<dbReference type="Pfam" id="PF00078">
    <property type="entry name" value="RVT_1"/>
    <property type="match status" value="2"/>
</dbReference>
<feature type="compositionally biased region" description="Polar residues" evidence="1">
    <location>
        <begin position="1"/>
        <end position="13"/>
    </location>
</feature>
<feature type="compositionally biased region" description="Low complexity" evidence="1">
    <location>
        <begin position="515"/>
        <end position="532"/>
    </location>
</feature>
<feature type="compositionally biased region" description="Polar residues" evidence="1">
    <location>
        <begin position="432"/>
        <end position="452"/>
    </location>
</feature>
<protein>
    <recommendedName>
        <fullName evidence="2">Reverse transcriptase domain-containing protein</fullName>
    </recommendedName>
</protein>
<dbReference type="GO" id="GO:0071897">
    <property type="term" value="P:DNA biosynthetic process"/>
    <property type="evidence" value="ECO:0007669"/>
    <property type="project" value="UniProtKB-ARBA"/>
</dbReference>
<feature type="compositionally biased region" description="Low complexity" evidence="1">
    <location>
        <begin position="453"/>
        <end position="494"/>
    </location>
</feature>
<feature type="compositionally biased region" description="Low complexity" evidence="1">
    <location>
        <begin position="392"/>
        <end position="405"/>
    </location>
</feature>
<feature type="region of interest" description="Disordered" evidence="1">
    <location>
        <begin position="843"/>
        <end position="883"/>
    </location>
</feature>
<feature type="compositionally biased region" description="Basic and acidic residues" evidence="1">
    <location>
        <begin position="501"/>
        <end position="514"/>
    </location>
</feature>
<gene>
    <name evidence="3" type="ORF">TBRA_LOCUS5773</name>
</gene>
<dbReference type="PANTHER" id="PTHR19446">
    <property type="entry name" value="REVERSE TRANSCRIPTASES"/>
    <property type="match status" value="1"/>
</dbReference>
<feature type="compositionally biased region" description="Basic and acidic residues" evidence="1">
    <location>
        <begin position="1862"/>
        <end position="1877"/>
    </location>
</feature>
<feature type="compositionally biased region" description="Low complexity" evidence="1">
    <location>
        <begin position="22"/>
        <end position="31"/>
    </location>
</feature>
<organism evidence="3 4">
    <name type="scientific">Trichogramma brassicae</name>
    <dbReference type="NCBI Taxonomy" id="86971"/>
    <lineage>
        <taxon>Eukaryota</taxon>
        <taxon>Metazoa</taxon>
        <taxon>Ecdysozoa</taxon>
        <taxon>Arthropoda</taxon>
        <taxon>Hexapoda</taxon>
        <taxon>Insecta</taxon>
        <taxon>Pterygota</taxon>
        <taxon>Neoptera</taxon>
        <taxon>Endopterygota</taxon>
        <taxon>Hymenoptera</taxon>
        <taxon>Apocrita</taxon>
        <taxon>Proctotrupomorpha</taxon>
        <taxon>Chalcidoidea</taxon>
        <taxon>Trichogrammatidae</taxon>
        <taxon>Trichogramma</taxon>
    </lineage>
</organism>
<feature type="region of interest" description="Disordered" evidence="1">
    <location>
        <begin position="749"/>
        <end position="805"/>
    </location>
</feature>
<feature type="region of interest" description="Disordered" evidence="1">
    <location>
        <begin position="656"/>
        <end position="730"/>
    </location>
</feature>
<evidence type="ECO:0000259" key="2">
    <source>
        <dbReference type="PROSITE" id="PS50878"/>
    </source>
</evidence>
<dbReference type="CDD" id="cd01650">
    <property type="entry name" value="RT_nLTR_like"/>
    <property type="match status" value="2"/>
</dbReference>
<feature type="region of interest" description="Disordered" evidence="1">
    <location>
        <begin position="201"/>
        <end position="248"/>
    </location>
</feature>
<feature type="compositionally biased region" description="Basic and acidic residues" evidence="1">
    <location>
        <begin position="856"/>
        <end position="868"/>
    </location>
</feature>
<accession>A0A6H5I925</accession>
<feature type="compositionally biased region" description="Basic and acidic residues" evidence="1">
    <location>
        <begin position="759"/>
        <end position="769"/>
    </location>
</feature>
<feature type="compositionally biased region" description="Low complexity" evidence="1">
    <location>
        <begin position="1810"/>
        <end position="1822"/>
    </location>
</feature>
<feature type="region of interest" description="Disordered" evidence="1">
    <location>
        <begin position="1787"/>
        <end position="1877"/>
    </location>
</feature>
<dbReference type="PROSITE" id="PS50878">
    <property type="entry name" value="RT_POL"/>
    <property type="match status" value="1"/>
</dbReference>
<dbReference type="EMBL" id="CADCXV010000728">
    <property type="protein sequence ID" value="CAB0033875.1"/>
    <property type="molecule type" value="Genomic_DNA"/>
</dbReference>
<feature type="compositionally biased region" description="Low complexity" evidence="1">
    <location>
        <begin position="345"/>
        <end position="356"/>
    </location>
</feature>
<feature type="region of interest" description="Disordered" evidence="1">
    <location>
        <begin position="1"/>
        <end position="122"/>
    </location>
</feature>
<keyword evidence="4" id="KW-1185">Reference proteome</keyword>
<feature type="compositionally biased region" description="Basic and acidic residues" evidence="1">
    <location>
        <begin position="1734"/>
        <end position="1758"/>
    </location>
</feature>
<feature type="region of interest" description="Disordered" evidence="1">
    <location>
        <begin position="1734"/>
        <end position="1772"/>
    </location>
</feature>
<feature type="compositionally biased region" description="Polar residues" evidence="1">
    <location>
        <begin position="539"/>
        <end position="553"/>
    </location>
</feature>
<evidence type="ECO:0000313" key="3">
    <source>
        <dbReference type="EMBL" id="CAB0033875.1"/>
    </source>
</evidence>
<feature type="compositionally biased region" description="Polar residues" evidence="1">
    <location>
        <begin position="414"/>
        <end position="424"/>
    </location>
</feature>
<feature type="compositionally biased region" description="Polar residues" evidence="1">
    <location>
        <begin position="32"/>
        <end position="60"/>
    </location>
</feature>
<feature type="compositionally biased region" description="Polar residues" evidence="1">
    <location>
        <begin position="82"/>
        <end position="93"/>
    </location>
</feature>
<reference evidence="3 4" key="1">
    <citation type="submission" date="2020-02" db="EMBL/GenBank/DDBJ databases">
        <authorList>
            <person name="Ferguson B K."/>
        </authorList>
    </citation>
    <scope>NUCLEOTIDE SEQUENCE [LARGE SCALE GENOMIC DNA]</scope>
</reference>
<evidence type="ECO:0000313" key="4">
    <source>
        <dbReference type="Proteomes" id="UP000479190"/>
    </source>
</evidence>
<feature type="compositionally biased region" description="Low complexity" evidence="1">
    <location>
        <begin position="669"/>
        <end position="690"/>
    </location>
</feature>
<dbReference type="SUPFAM" id="SSF56672">
    <property type="entry name" value="DNA/RNA polymerases"/>
    <property type="match status" value="1"/>
</dbReference>
<feature type="compositionally biased region" description="Basic and acidic residues" evidence="1">
    <location>
        <begin position="715"/>
        <end position="730"/>
    </location>
</feature>
<dbReference type="OrthoDB" id="2194416at2759"/>
<feature type="region of interest" description="Disordered" evidence="1">
    <location>
        <begin position="263"/>
        <end position="295"/>
    </location>
</feature>
<name>A0A6H5I925_9HYME</name>
<feature type="region of interest" description="Disordered" evidence="1">
    <location>
        <begin position="334"/>
        <end position="597"/>
    </location>
</feature>
<dbReference type="InterPro" id="IPR000477">
    <property type="entry name" value="RT_dom"/>
</dbReference>
<feature type="compositionally biased region" description="Polar residues" evidence="1">
    <location>
        <begin position="357"/>
        <end position="380"/>
    </location>
</feature>
<sequence>MVTRSNSDSTPSPVSLAKTRSNSDSTSSPVSPANTHSNADSTQRSESPAQLNSNHDSTPSLEVPADLSTNLDISQRPDLPATLNSNHNSSSRPENAPATPDEEREKIQDDSEERHHQYNLREGSSLECELCPAAQRELPLRNGSRYGVFTGESRKSQFAKHLKLRHNIAADKIRAGCKMCGYVSMGKYSLKDVRAHIKKEHEAGRAEPVRARGAARAARPNSCRDNNNNNIIDNNSNAGGSGEIVNSNISSQNDRATAAEIIGTNHGAAPSGSTQNRREEDDGPEEDSPGLTIVRTRRAARQRLLSMSDTDDSINISVHEQQQHHQLACNNTSVSPDVQRHQHVTTRTQPAAATTQDSGSVTPPQTTPLSSRVTNANVSHSPESPRRRLRPRAAATQQLQLQTTSRARHATSVPAESQGSQRQQLLPKRTLRSTQESAEGRKSTTSTATQRAAPSTSRQQRSTSPTALARRSGSTRSNVNSSASASTSRKSGSSPPAVRTTRAERLRLEKRARETTTTTRATPPPSRSSTSGTKRRTQDNAPQRRSSSQQHQAGPSRIRSPATTYAEATRGQTSPRASVSGEDIDISRASPTVTATGSMAATTSIAATLTTTTTTVSVCSGSIASAVSRPINSMDCQRPEEVQVQLLSQTPALSAVERTPSISGDSLTPAVAEAATTSASPSPATPSAEATAEEDWRVVGRSRRRSSAPTPPVAEQERRTAAASEKHHLRRLDTPRRNVDVPRATIVPGSRQSVEETGLGDRHRPDRALDVSGVRVVRREQEPPRGNGARGNGRRGGRAVAGRGPTAEQTALIDLACLTVGAQQLEHTATLAAEYLSRFTERRARGPAGGGRRNRRANDARGRQRNGDDPAAGAGDGAGPVTREGWVAAATRIQRLYRKNRRRAVQEVVNGAPQHCEISVAEVQRHFEDVHSVREPGGALPPLFNAEPPTAASNAALVRPFERAEVSLKLKGMNNSSPGPDGVTYWDLKRADPGCHVLAALFNACLRTGLVPQCWKSSSTILLHKKGDRADIGNWRPIAMGDTTAKLFASLVADRLTTWAVVNQRISPSQKGFLPYEGCLEHNFVLGEILRDAKARRKEVVVAWLDLSNAFGSVPHASIHEALDRHSVPLPIRNLVRSSYEEVSTSVKTAGAITDPVRILSGVRQGCPLSPIVFNLALEPVVRAVQATGRGYALSGQTYNNLFYADDGALVSDSPDGMRLLLRSAEDAAAAVGLRFNPSKSATLHLKGAARARGPRHAFFFHPRVGDALHARRRGLRTSRRTHRLPDQSLLAPWQKLEVAAAFILPRLDFCLQGSHVEKGPLSEADKVVKKLAKGWMHLPQRASAEVVFLPPNMGGGGILPLADMADLYTVAHAFKLLSSRDAAVAGLARSSLECVAAKRLGRIAAEQDLADYLSGVVDGDFARPSAGTASLWSRARNAARRASAALGLRWVWCAERRELGVECRGPSGNTITVTPQARSQVVRRLRSALVAHYRDRLLAKKDQGKVYEVTSRSRVGNHFLRNGSFTRFAEWRFIHRARLDVLPLNATKRWQTGGDKRCRKCGAHLETLPHVIQHCRSNYVAITKRHDGVLDRLVKALKIPGTVSVNRNSIIPWTLQFGLARMAEEPQQKVVLENGVFTLLLPVSEDERLLCPACPARRGYSGNSKIENLLRHQKDSHADAAVVFQCWGCGYTAPPDKRYPRKEVTKHCGDCLPEFHGVRAGLADAARRAGIRGELRGDLPPAERHNNGRRAAAERARTPSPAPAQSGEVSLVPDSDAVASLRHEVVSPPAHGGWPPAQQPAMVSPRSLPAFPSSSPGAGAEPDPPPSPPSPDAPVPDPTRPARLLSAAEDPVSQPAVRRRANPEGARRPNPERNAQRELVAELRAITSSDQLEEVMGRVNTFLSRLTWRREPAPRRRRNVPQRPVDRTTEAKRLQRLYRLNKKRAAQQILAGPNRTCEVNIANTERFFTNLAAHRVGGEDWPNVFDRPGPTPDSTEHLCRPIEIGEVHACLGRRANSSPGPDGVTYADLKRADPGSRVLAALFDAVWRTEGVPSCWSESNTILLYKKGDPGDIGNWRPISLADTVPKLFAAVLADRVKEWAVTNAVYSKSQKGFLQFEGCFEHNFILQEILRDAKDRKREVMVAWLDLSNAFPSLPHSSIFRALEGHGMPLKVRNVIASLYADMRTKTVKERLQRQATNIEMAAYLSNDLEVPRSGARTSFWAQVRASVIRLKKKLGLKWRWCSEQETFHLDCGDGAAFSVSPGQKHQATAILRKCLVEHYAGTLLGKKDQGKSFEVIRKSKVSNHFLRSGRNTRFCDWRFIHRARLNVLPVNATLRWLTEADKRCRRCGAPSETLPHVLNHCTVHSAARQRRHNEVQDRLVKACARNPCPIRVNHSVQGIHGTLAALRPDIVLRDEIHRRVHIVDVCIPFENRLVAFTEAREEKRTKYAALAEQLRGQGYTVDVDAFVVGALGGWDGRNEAVLNRLGVSSRYAAMMRRFMVSDTIRWGRDIYVEHLSGERQYRQAQ</sequence>
<dbReference type="Proteomes" id="UP000479190">
    <property type="component" value="Unassembled WGS sequence"/>
</dbReference>
<feature type="compositionally biased region" description="Basic and acidic residues" evidence="1">
    <location>
        <begin position="201"/>
        <end position="210"/>
    </location>
</feature>
<feature type="compositionally biased region" description="Low complexity" evidence="1">
    <location>
        <begin position="211"/>
        <end position="237"/>
    </location>
</feature>
<feature type="compositionally biased region" description="Basic and acidic residues" evidence="1">
    <location>
        <begin position="101"/>
        <end position="116"/>
    </location>
</feature>
<feature type="domain" description="Reverse transcriptase" evidence="2">
    <location>
        <begin position="1004"/>
        <end position="1265"/>
    </location>
</feature>
<feature type="compositionally biased region" description="Pro residues" evidence="1">
    <location>
        <begin position="1823"/>
        <end position="1840"/>
    </location>
</feature>
<dbReference type="InterPro" id="IPR043502">
    <property type="entry name" value="DNA/RNA_pol_sf"/>
</dbReference>
<evidence type="ECO:0000256" key="1">
    <source>
        <dbReference type="SAM" id="MobiDB-lite"/>
    </source>
</evidence>
<proteinExistence type="predicted"/>